<organism evidence="1 2">
    <name type="scientific">Acer negundo</name>
    <name type="common">Box elder</name>
    <dbReference type="NCBI Taxonomy" id="4023"/>
    <lineage>
        <taxon>Eukaryota</taxon>
        <taxon>Viridiplantae</taxon>
        <taxon>Streptophyta</taxon>
        <taxon>Embryophyta</taxon>
        <taxon>Tracheophyta</taxon>
        <taxon>Spermatophyta</taxon>
        <taxon>Magnoliopsida</taxon>
        <taxon>eudicotyledons</taxon>
        <taxon>Gunneridae</taxon>
        <taxon>Pentapetalae</taxon>
        <taxon>rosids</taxon>
        <taxon>malvids</taxon>
        <taxon>Sapindales</taxon>
        <taxon>Sapindaceae</taxon>
        <taxon>Hippocastanoideae</taxon>
        <taxon>Acereae</taxon>
        <taxon>Acer</taxon>
    </lineage>
</organism>
<reference evidence="1" key="1">
    <citation type="journal article" date="2022" name="Plant J.">
        <title>Strategies of tolerance reflected in two North American maple genomes.</title>
        <authorList>
            <person name="McEvoy S.L."/>
            <person name="Sezen U.U."/>
            <person name="Trouern-Trend A."/>
            <person name="McMahon S.M."/>
            <person name="Schaberg P.G."/>
            <person name="Yang J."/>
            <person name="Wegrzyn J.L."/>
            <person name="Swenson N.G."/>
        </authorList>
    </citation>
    <scope>NUCLEOTIDE SEQUENCE</scope>
    <source>
        <strain evidence="1">91603</strain>
    </source>
</reference>
<dbReference type="AlphaFoldDB" id="A0AAD5IFS7"/>
<name>A0AAD5IFS7_ACENE</name>
<reference evidence="1" key="2">
    <citation type="submission" date="2023-02" db="EMBL/GenBank/DDBJ databases">
        <authorList>
            <person name="Swenson N.G."/>
            <person name="Wegrzyn J.L."/>
            <person name="Mcevoy S.L."/>
        </authorList>
    </citation>
    <scope>NUCLEOTIDE SEQUENCE</scope>
    <source>
        <strain evidence="1">91603</strain>
        <tissue evidence="1">Leaf</tissue>
    </source>
</reference>
<evidence type="ECO:0000313" key="1">
    <source>
        <dbReference type="EMBL" id="KAI9161556.1"/>
    </source>
</evidence>
<evidence type="ECO:0000313" key="2">
    <source>
        <dbReference type="Proteomes" id="UP001064489"/>
    </source>
</evidence>
<gene>
    <name evidence="1" type="ORF">LWI28_018621</name>
</gene>
<proteinExistence type="predicted"/>
<sequence length="143" mass="16639">MFSLWRNMTFPAPTFAEIGHCYSLCFHKSGGDGWWALTCCDKQDGEPLITGLSSSNKKWKKIWFVMESDYGKDLRLGGRRQSVRSVFNIPAAWERVPLESFSQAKRDHISKAWSVLQTRRHANYLLDDWRLHELSFIPILSED</sequence>
<protein>
    <submittedName>
        <fullName evidence="1">Uncharacterized protein</fullName>
    </submittedName>
</protein>
<dbReference type="EMBL" id="JAJSOW010000106">
    <property type="protein sequence ID" value="KAI9161556.1"/>
    <property type="molecule type" value="Genomic_DNA"/>
</dbReference>
<comment type="caution">
    <text evidence="1">The sequence shown here is derived from an EMBL/GenBank/DDBJ whole genome shotgun (WGS) entry which is preliminary data.</text>
</comment>
<keyword evidence="2" id="KW-1185">Reference proteome</keyword>
<accession>A0AAD5IFS7</accession>
<dbReference type="Proteomes" id="UP001064489">
    <property type="component" value="Chromosome 2"/>
</dbReference>